<dbReference type="InterPro" id="IPR012337">
    <property type="entry name" value="RNaseH-like_sf"/>
</dbReference>
<evidence type="ECO:0000313" key="19">
    <source>
        <dbReference type="Proteomes" id="UP000287857"/>
    </source>
</evidence>
<evidence type="ECO:0000313" key="18">
    <source>
        <dbReference type="EMBL" id="RSU00446.1"/>
    </source>
</evidence>
<comment type="function">
    <text evidence="3 14 16">Endonuclease that specifically degrades the RNA of RNA-DNA hybrids.</text>
</comment>
<evidence type="ECO:0000256" key="13">
    <source>
        <dbReference type="ARBA" id="ARBA00023211"/>
    </source>
</evidence>
<dbReference type="NCBIfam" id="NF000594">
    <property type="entry name" value="PRK00015.1-1"/>
    <property type="match status" value="1"/>
</dbReference>
<comment type="caution">
    <text evidence="18">The sequence shown here is derived from an EMBL/GenBank/DDBJ whole genome shotgun (WGS) entry which is preliminary data.</text>
</comment>
<dbReference type="InterPro" id="IPR024567">
    <property type="entry name" value="RNase_HII/HIII_dom"/>
</dbReference>
<keyword evidence="19" id="KW-1185">Reference proteome</keyword>
<name>A0A430A1W5_9ENTE</name>
<dbReference type="SUPFAM" id="SSF53098">
    <property type="entry name" value="Ribonuclease H-like"/>
    <property type="match status" value="1"/>
</dbReference>
<dbReference type="GO" id="GO:0004523">
    <property type="term" value="F:RNA-DNA hybrid ribonuclease activity"/>
    <property type="evidence" value="ECO:0007669"/>
    <property type="project" value="UniProtKB-UniRule"/>
</dbReference>
<evidence type="ECO:0000256" key="11">
    <source>
        <dbReference type="ARBA" id="ARBA00022759"/>
    </source>
</evidence>
<dbReference type="InterPro" id="IPR001352">
    <property type="entry name" value="RNase_HII/HIII"/>
</dbReference>
<dbReference type="Pfam" id="PF01351">
    <property type="entry name" value="RNase_HII"/>
    <property type="match status" value="1"/>
</dbReference>
<dbReference type="HAMAP" id="MF_00052_B">
    <property type="entry name" value="RNase_HII_B"/>
    <property type="match status" value="1"/>
</dbReference>
<comment type="cofactor">
    <cofactor evidence="14 15">
        <name>Mn(2+)</name>
        <dbReference type="ChEBI" id="CHEBI:29035"/>
    </cofactor>
    <cofactor evidence="14 15">
        <name>Mg(2+)</name>
        <dbReference type="ChEBI" id="CHEBI:18420"/>
    </cofactor>
    <text evidence="14 15">Manganese or magnesium. Binds 1 divalent metal ion per monomer in the absence of substrate. May bind a second metal ion after substrate binding.</text>
</comment>
<evidence type="ECO:0000256" key="15">
    <source>
        <dbReference type="PROSITE-ProRule" id="PRU01319"/>
    </source>
</evidence>
<dbReference type="GO" id="GO:0043137">
    <property type="term" value="P:DNA replication, removal of RNA primer"/>
    <property type="evidence" value="ECO:0007669"/>
    <property type="project" value="TreeGrafter"/>
</dbReference>
<dbReference type="AlphaFoldDB" id="A0A430A1W5"/>
<dbReference type="CDD" id="cd07182">
    <property type="entry name" value="RNase_HII_bacteria_HII_like"/>
    <property type="match status" value="1"/>
</dbReference>
<evidence type="ECO:0000256" key="16">
    <source>
        <dbReference type="RuleBase" id="RU003515"/>
    </source>
</evidence>
<dbReference type="PROSITE" id="PS51975">
    <property type="entry name" value="RNASE_H_2"/>
    <property type="match status" value="1"/>
</dbReference>
<dbReference type="Gene3D" id="3.30.420.10">
    <property type="entry name" value="Ribonuclease H-like superfamily/Ribonuclease H"/>
    <property type="match status" value="1"/>
</dbReference>
<evidence type="ECO:0000256" key="12">
    <source>
        <dbReference type="ARBA" id="ARBA00022801"/>
    </source>
</evidence>
<evidence type="ECO:0000256" key="14">
    <source>
        <dbReference type="HAMAP-Rule" id="MF_00052"/>
    </source>
</evidence>
<keyword evidence="9 14" id="KW-0540">Nuclease</keyword>
<evidence type="ECO:0000256" key="6">
    <source>
        <dbReference type="ARBA" id="ARBA00012180"/>
    </source>
</evidence>
<proteinExistence type="inferred from homology"/>
<feature type="binding site" evidence="14 15">
    <location>
        <position position="170"/>
    </location>
    <ligand>
        <name>a divalent metal cation</name>
        <dbReference type="ChEBI" id="CHEBI:60240"/>
    </ligand>
</feature>
<dbReference type="GO" id="GO:0005737">
    <property type="term" value="C:cytoplasm"/>
    <property type="evidence" value="ECO:0007669"/>
    <property type="project" value="UniProtKB-SubCell"/>
</dbReference>
<evidence type="ECO:0000256" key="4">
    <source>
        <dbReference type="ARBA" id="ARBA00004496"/>
    </source>
</evidence>
<dbReference type="PANTHER" id="PTHR10954:SF18">
    <property type="entry name" value="RIBONUCLEASE HII"/>
    <property type="match status" value="1"/>
</dbReference>
<evidence type="ECO:0000256" key="5">
    <source>
        <dbReference type="ARBA" id="ARBA00007383"/>
    </source>
</evidence>
<evidence type="ECO:0000256" key="9">
    <source>
        <dbReference type="ARBA" id="ARBA00022722"/>
    </source>
</evidence>
<keyword evidence="10 14" id="KW-0479">Metal-binding</keyword>
<accession>A0A430A1W5</accession>
<evidence type="ECO:0000256" key="2">
    <source>
        <dbReference type="ARBA" id="ARBA00001946"/>
    </source>
</evidence>
<evidence type="ECO:0000256" key="10">
    <source>
        <dbReference type="ARBA" id="ARBA00022723"/>
    </source>
</evidence>
<feature type="binding site" evidence="14 15">
    <location>
        <position position="78"/>
    </location>
    <ligand>
        <name>a divalent metal cation</name>
        <dbReference type="ChEBI" id="CHEBI:60240"/>
    </ligand>
</feature>
<sequence>MTKETIKSIKNKLQSITQLDDDLLVFFQKDERRGVQAAVTQRMKQIEKQEKLKSHFYDMMIFENQAAADGFKYIAGIDEVGRGPLAGPVVASAVILPRNFKLFDVNDSKKLSEKTRDRLFEEIMRSAISVGVGVVSETIIDDVNIYEATKIAMLEAVNNLEISPDKLLIDAMNLDYPVSQEKIIKGDARSVSIACASIIAKVTRDRMMIDYDRQFPGYGFAKNMGYGTKEHLLGLDRQGYCMIHRKSFAPIKDMV</sequence>
<keyword evidence="13 14" id="KW-0464">Manganese</keyword>
<evidence type="ECO:0000256" key="8">
    <source>
        <dbReference type="ARBA" id="ARBA00022490"/>
    </source>
</evidence>
<organism evidence="18 19">
    <name type="scientific">Vagococcus vulneris</name>
    <dbReference type="NCBI Taxonomy" id="1977869"/>
    <lineage>
        <taxon>Bacteria</taxon>
        <taxon>Bacillati</taxon>
        <taxon>Bacillota</taxon>
        <taxon>Bacilli</taxon>
        <taxon>Lactobacillales</taxon>
        <taxon>Enterococcaceae</taxon>
        <taxon>Vagococcus</taxon>
    </lineage>
</organism>
<dbReference type="RefSeq" id="WP_125982772.1">
    <property type="nucleotide sequence ID" value="NZ_NGJS01000001.1"/>
</dbReference>
<feature type="binding site" evidence="14 15">
    <location>
        <position position="79"/>
    </location>
    <ligand>
        <name>a divalent metal cation</name>
        <dbReference type="ChEBI" id="CHEBI:60240"/>
    </ligand>
</feature>
<evidence type="ECO:0000256" key="3">
    <source>
        <dbReference type="ARBA" id="ARBA00004065"/>
    </source>
</evidence>
<reference evidence="18 19" key="1">
    <citation type="submission" date="2017-05" db="EMBL/GenBank/DDBJ databases">
        <title>Vagococcus spp. assemblies.</title>
        <authorList>
            <person name="Gulvik C.A."/>
        </authorList>
    </citation>
    <scope>NUCLEOTIDE SEQUENCE [LARGE SCALE GENOMIC DNA]</scope>
    <source>
        <strain evidence="18 19">SS1995</strain>
    </source>
</reference>
<dbReference type="OrthoDB" id="9803420at2"/>
<dbReference type="GO" id="GO:0006298">
    <property type="term" value="P:mismatch repair"/>
    <property type="evidence" value="ECO:0007669"/>
    <property type="project" value="TreeGrafter"/>
</dbReference>
<dbReference type="GO" id="GO:0032299">
    <property type="term" value="C:ribonuclease H2 complex"/>
    <property type="evidence" value="ECO:0007669"/>
    <property type="project" value="TreeGrafter"/>
</dbReference>
<dbReference type="EMBL" id="NGJS01000001">
    <property type="protein sequence ID" value="RSU00446.1"/>
    <property type="molecule type" value="Genomic_DNA"/>
</dbReference>
<dbReference type="GO" id="GO:0030145">
    <property type="term" value="F:manganese ion binding"/>
    <property type="evidence" value="ECO:0007669"/>
    <property type="project" value="UniProtKB-UniRule"/>
</dbReference>
<comment type="similarity">
    <text evidence="5 14 16">Belongs to the RNase HII family.</text>
</comment>
<comment type="cofactor">
    <cofactor evidence="2">
        <name>Mg(2+)</name>
        <dbReference type="ChEBI" id="CHEBI:18420"/>
    </cofactor>
</comment>
<evidence type="ECO:0000259" key="17">
    <source>
        <dbReference type="PROSITE" id="PS51975"/>
    </source>
</evidence>
<evidence type="ECO:0000256" key="1">
    <source>
        <dbReference type="ARBA" id="ARBA00000077"/>
    </source>
</evidence>
<evidence type="ECO:0000256" key="7">
    <source>
        <dbReference type="ARBA" id="ARBA00019179"/>
    </source>
</evidence>
<comment type="subcellular location">
    <subcellularLocation>
        <location evidence="4 14">Cytoplasm</location>
    </subcellularLocation>
</comment>
<keyword evidence="12 14" id="KW-0378">Hydrolase</keyword>
<dbReference type="InterPro" id="IPR036397">
    <property type="entry name" value="RNaseH_sf"/>
</dbReference>
<gene>
    <name evidence="14" type="primary">rnhB</name>
    <name evidence="18" type="ORF">CBF37_00085</name>
</gene>
<comment type="catalytic activity">
    <reaction evidence="1 14 15 16">
        <text>Endonucleolytic cleavage to 5'-phosphomonoester.</text>
        <dbReference type="EC" id="3.1.26.4"/>
    </reaction>
</comment>
<dbReference type="InterPro" id="IPR022898">
    <property type="entry name" value="RNase_HII"/>
</dbReference>
<dbReference type="FunFam" id="3.30.420.10:FF:000006">
    <property type="entry name" value="Ribonuclease HII"/>
    <property type="match status" value="1"/>
</dbReference>
<dbReference type="NCBIfam" id="NF000595">
    <property type="entry name" value="PRK00015.1-3"/>
    <property type="match status" value="1"/>
</dbReference>
<dbReference type="EC" id="3.1.26.4" evidence="6 14"/>
<dbReference type="PANTHER" id="PTHR10954">
    <property type="entry name" value="RIBONUCLEASE H2 SUBUNIT A"/>
    <property type="match status" value="1"/>
</dbReference>
<keyword evidence="8 14" id="KW-0963">Cytoplasm</keyword>
<feature type="domain" description="RNase H type-2" evidence="17">
    <location>
        <begin position="72"/>
        <end position="255"/>
    </location>
</feature>
<keyword evidence="11 14" id="KW-0255">Endonuclease</keyword>
<dbReference type="GO" id="GO:0003723">
    <property type="term" value="F:RNA binding"/>
    <property type="evidence" value="ECO:0007669"/>
    <property type="project" value="UniProtKB-UniRule"/>
</dbReference>
<protein>
    <recommendedName>
        <fullName evidence="7 14">Ribonuclease HII</fullName>
        <shortName evidence="14">RNase HII</shortName>
        <ecNumber evidence="6 14">3.1.26.4</ecNumber>
    </recommendedName>
</protein>
<dbReference type="Proteomes" id="UP000287857">
    <property type="component" value="Unassembled WGS sequence"/>
</dbReference>